<evidence type="ECO:0000313" key="4">
    <source>
        <dbReference type="Proteomes" id="UP000478837"/>
    </source>
</evidence>
<gene>
    <name evidence="3" type="ORF">GTW09_15455</name>
</gene>
<evidence type="ECO:0000256" key="2">
    <source>
        <dbReference type="SAM" id="SignalP"/>
    </source>
</evidence>
<feature type="region of interest" description="Disordered" evidence="1">
    <location>
        <begin position="33"/>
        <end position="56"/>
    </location>
</feature>
<evidence type="ECO:0008006" key="5">
    <source>
        <dbReference type="Google" id="ProtNLM"/>
    </source>
</evidence>
<feature type="signal peptide" evidence="2">
    <location>
        <begin position="1"/>
        <end position="19"/>
    </location>
</feature>
<name>A0A6L9MXN1_9ALTE</name>
<evidence type="ECO:0000313" key="3">
    <source>
        <dbReference type="EMBL" id="NDW22918.1"/>
    </source>
</evidence>
<dbReference type="EMBL" id="JAAAWP010000012">
    <property type="protein sequence ID" value="NDW22918.1"/>
    <property type="molecule type" value="Genomic_DNA"/>
</dbReference>
<accession>A0A6L9MXN1</accession>
<dbReference type="AlphaFoldDB" id="A0A6L9MXN1"/>
<feature type="chain" id="PRO_5026797650" description="Lipoprotein" evidence="2">
    <location>
        <begin position="20"/>
        <end position="83"/>
    </location>
</feature>
<reference evidence="3 4" key="1">
    <citation type="submission" date="2020-01" db="EMBL/GenBank/DDBJ databases">
        <title>Genomes of bacteria type strains.</title>
        <authorList>
            <person name="Chen J."/>
            <person name="Zhu S."/>
            <person name="Yang J."/>
        </authorList>
    </citation>
    <scope>NUCLEOTIDE SEQUENCE [LARGE SCALE GENOMIC DNA]</scope>
    <source>
        <strain evidence="3 4">LMG 22958</strain>
    </source>
</reference>
<dbReference type="Proteomes" id="UP000478837">
    <property type="component" value="Unassembled WGS sequence"/>
</dbReference>
<keyword evidence="2" id="KW-0732">Signal</keyword>
<feature type="compositionally biased region" description="Basic and acidic residues" evidence="1">
    <location>
        <begin position="38"/>
        <end position="56"/>
    </location>
</feature>
<comment type="caution">
    <text evidence="3">The sequence shown here is derived from an EMBL/GenBank/DDBJ whole genome shotgun (WGS) entry which is preliminary data.</text>
</comment>
<proteinExistence type="predicted"/>
<keyword evidence="4" id="KW-1185">Reference proteome</keyword>
<sequence length="83" mass="9102">MKIKLVAALLLCTFLNGCASTSDKAAKDFLDGASSSAESRHMEELNKKYPNKPDHKNDFIEDTMSGALTALFRGIFSSDEDNE</sequence>
<protein>
    <recommendedName>
        <fullName evidence="5">Lipoprotein</fullName>
    </recommendedName>
</protein>
<evidence type="ECO:0000256" key="1">
    <source>
        <dbReference type="SAM" id="MobiDB-lite"/>
    </source>
</evidence>
<organism evidence="3 4">
    <name type="scientific">Alteromonas hispanica</name>
    <dbReference type="NCBI Taxonomy" id="315421"/>
    <lineage>
        <taxon>Bacteria</taxon>
        <taxon>Pseudomonadati</taxon>
        <taxon>Pseudomonadota</taxon>
        <taxon>Gammaproteobacteria</taxon>
        <taxon>Alteromonadales</taxon>
        <taxon>Alteromonadaceae</taxon>
        <taxon>Alteromonas/Salinimonas group</taxon>
        <taxon>Alteromonas</taxon>
    </lineage>
</organism>
<dbReference type="RefSeq" id="WP_163112603.1">
    <property type="nucleotide sequence ID" value="NZ_JAAAWP010000012.1"/>
</dbReference>